<comment type="caution">
    <text evidence="21">The sequence shown here is derived from an EMBL/GenBank/DDBJ whole genome shotgun (WGS) entry which is preliminary data.</text>
</comment>
<evidence type="ECO:0000256" key="7">
    <source>
        <dbReference type="ARBA" id="ARBA00022490"/>
    </source>
</evidence>
<dbReference type="CDD" id="cd04047">
    <property type="entry name" value="C2B_Copine"/>
    <property type="match status" value="1"/>
</dbReference>
<dbReference type="GO" id="GO:0005886">
    <property type="term" value="C:plasma membrane"/>
    <property type="evidence" value="ECO:0007669"/>
    <property type="project" value="UniProtKB-SubCell"/>
</dbReference>
<evidence type="ECO:0000256" key="9">
    <source>
        <dbReference type="ARBA" id="ARBA00022723"/>
    </source>
</evidence>
<dbReference type="SMART" id="SM00327">
    <property type="entry name" value="VWA"/>
    <property type="match status" value="1"/>
</dbReference>
<dbReference type="GO" id="GO:0005634">
    <property type="term" value="C:nucleus"/>
    <property type="evidence" value="ECO:0007669"/>
    <property type="project" value="UniProtKB-SubCell"/>
</dbReference>
<evidence type="ECO:0000256" key="6">
    <source>
        <dbReference type="ARBA" id="ARBA00022475"/>
    </source>
</evidence>
<feature type="domain" description="VWFA" evidence="20">
    <location>
        <begin position="300"/>
        <end position="525"/>
    </location>
</feature>
<gene>
    <name evidence="21" type="ORF">V1264_000013</name>
</gene>
<evidence type="ECO:0000256" key="5">
    <source>
        <dbReference type="ARBA" id="ARBA00009048"/>
    </source>
</evidence>
<evidence type="ECO:0000256" key="18">
    <source>
        <dbReference type="ARBA" id="ARBA00076171"/>
    </source>
</evidence>
<dbReference type="EMBL" id="JBAMIC010000001">
    <property type="protein sequence ID" value="KAK7113850.1"/>
    <property type="molecule type" value="Genomic_DNA"/>
</dbReference>
<keyword evidence="14" id="KW-0539">Nucleus</keyword>
<organism evidence="21 22">
    <name type="scientific">Littorina saxatilis</name>
    <dbReference type="NCBI Taxonomy" id="31220"/>
    <lineage>
        <taxon>Eukaryota</taxon>
        <taxon>Metazoa</taxon>
        <taxon>Spiralia</taxon>
        <taxon>Lophotrochozoa</taxon>
        <taxon>Mollusca</taxon>
        <taxon>Gastropoda</taxon>
        <taxon>Caenogastropoda</taxon>
        <taxon>Littorinimorpha</taxon>
        <taxon>Littorinoidea</taxon>
        <taxon>Littorinidae</taxon>
        <taxon>Littorina</taxon>
    </lineage>
</organism>
<dbReference type="InterPro" id="IPR002035">
    <property type="entry name" value="VWF_A"/>
</dbReference>
<dbReference type="CDD" id="cd04048">
    <property type="entry name" value="C2A_Copine"/>
    <property type="match status" value="1"/>
</dbReference>
<dbReference type="PROSITE" id="PS50004">
    <property type="entry name" value="C2"/>
    <property type="match status" value="2"/>
</dbReference>
<comment type="function">
    <text evidence="15">Calcium-dependent phospholipid-binding protein that plays a role in ERBB2-mediated tumor cell migration in response to growth factor heregulin stimulation.</text>
</comment>
<comment type="subunit">
    <text evidence="16">Monomer. Interacts with ERBB2 (preferentially with the tyrosine phosphorylated form); this interaction occurs at the cell membrane and is increased in a growth factor heregulin-dependent manner. Interacts with SHC1; this interaction may mediate the binding of CPNE3 with ERBB2. Interacts with RACK1.</text>
</comment>
<keyword evidence="13" id="KW-0472">Membrane</keyword>
<evidence type="ECO:0000256" key="2">
    <source>
        <dbReference type="ARBA" id="ARBA00004236"/>
    </source>
</evidence>
<keyword evidence="6" id="KW-1003">Cell membrane</keyword>
<dbReference type="SMART" id="SM00239">
    <property type="entry name" value="C2"/>
    <property type="match status" value="2"/>
</dbReference>
<keyword evidence="11" id="KW-0106">Calcium</keyword>
<dbReference type="FunFam" id="2.60.40.150:FF:000099">
    <property type="entry name" value="Copine 3"/>
    <property type="match status" value="1"/>
</dbReference>
<dbReference type="GO" id="GO:0046872">
    <property type="term" value="F:metal ion binding"/>
    <property type="evidence" value="ECO:0007669"/>
    <property type="project" value="UniProtKB-KW"/>
</dbReference>
<accession>A0AAN9BYX4</accession>
<keyword evidence="10" id="KW-0677">Repeat</keyword>
<evidence type="ECO:0000256" key="15">
    <source>
        <dbReference type="ARBA" id="ARBA00058857"/>
    </source>
</evidence>
<keyword evidence="9" id="KW-0479">Metal-binding</keyword>
<protein>
    <recommendedName>
        <fullName evidence="17">Copine-3</fullName>
    </recommendedName>
    <alternativeName>
        <fullName evidence="18">Copine III</fullName>
    </alternativeName>
</protein>
<reference evidence="21 22" key="1">
    <citation type="submission" date="2024-02" db="EMBL/GenBank/DDBJ databases">
        <title>Chromosome-scale genome assembly of the rough periwinkle Littorina saxatilis.</title>
        <authorList>
            <person name="De Jode A."/>
            <person name="Faria R."/>
            <person name="Formenti G."/>
            <person name="Sims Y."/>
            <person name="Smith T.P."/>
            <person name="Tracey A."/>
            <person name="Wood J.M.D."/>
            <person name="Zagrodzka Z.B."/>
            <person name="Johannesson K."/>
            <person name="Butlin R.K."/>
            <person name="Leder E.H."/>
        </authorList>
    </citation>
    <scope>NUCLEOTIDE SEQUENCE [LARGE SCALE GENOMIC DNA]</scope>
    <source>
        <strain evidence="21">Snail1</strain>
        <tissue evidence="21">Muscle</tissue>
    </source>
</reference>
<dbReference type="PANTHER" id="PTHR10857:SF102">
    <property type="entry name" value="C2 DOMAIN-CONTAINING PROTEIN"/>
    <property type="match status" value="1"/>
</dbReference>
<evidence type="ECO:0000256" key="1">
    <source>
        <dbReference type="ARBA" id="ARBA00004123"/>
    </source>
</evidence>
<dbReference type="InterPro" id="IPR045052">
    <property type="entry name" value="Copine"/>
</dbReference>
<dbReference type="Proteomes" id="UP001374579">
    <property type="component" value="Unassembled WGS sequence"/>
</dbReference>
<sequence>MAGMGPPGMGGAMVCVTKVELRIECRNLLNRDTMSKSDPCAVLYLHNGDKWIEEGRTEGIKNELDPRFVRAFPLEYRFETVQKVKVAVYDMDNTSDTVKDDDFLGKMECTLGQIVSGSPFTQPLMKKKGERAGDSSITVRAEEMKEGGEMVDMLFRAKKLENKDFMGKSDPFLQVSARNNDGALQVIWKTEVVKNNLSPEWQMFSIRMNTLCGGDRSRPILFEVYDWDGDGSHDLIGGFETTLDEMLKARDSEVKWPCINQKKKEKKKSYSDSGSVFLTKCQITKEFSFLDFVFGGLQMSLSIAIDFTGSNGNPASPQSLHYIDPERPNEYMQAINAVGHVVQDYDSDKLFPVLGFGAGLPPNNQVSFEFAVNFNPQNPYCAGINGVLQAYQSCIRQVQLYGPTNVAPVIHHVARFAHQAQQQEMNGKGAAAYYVLLLLTDGAITDVGETIDAIVQASGLPLSLIIVGVGGADFSLMNVLDGDDGVLRSQTSGQSVKRDIVQFVPFRNFKHTSADQLARQVLAEIPRQVTQYFKMRGLPPNTPSAAPPPQ</sequence>
<evidence type="ECO:0000313" key="22">
    <source>
        <dbReference type="Proteomes" id="UP001374579"/>
    </source>
</evidence>
<dbReference type="InterPro" id="IPR035892">
    <property type="entry name" value="C2_domain_sf"/>
</dbReference>
<evidence type="ECO:0000256" key="16">
    <source>
        <dbReference type="ARBA" id="ARBA00065466"/>
    </source>
</evidence>
<dbReference type="AlphaFoldDB" id="A0AAN9BYX4"/>
<dbReference type="InterPro" id="IPR037768">
    <property type="entry name" value="C2B_Copine"/>
</dbReference>
<dbReference type="Pfam" id="PF00168">
    <property type="entry name" value="C2"/>
    <property type="match status" value="2"/>
</dbReference>
<evidence type="ECO:0000256" key="11">
    <source>
        <dbReference type="ARBA" id="ARBA00022837"/>
    </source>
</evidence>
<evidence type="ECO:0000256" key="13">
    <source>
        <dbReference type="ARBA" id="ARBA00023136"/>
    </source>
</evidence>
<comment type="subcellular location">
    <subcellularLocation>
        <location evidence="3">Cell junction</location>
        <location evidence="3">Focal adhesion</location>
    </subcellularLocation>
    <subcellularLocation>
        <location evidence="2">Cell membrane</location>
    </subcellularLocation>
    <subcellularLocation>
        <location evidence="4">Cytoplasm</location>
    </subcellularLocation>
    <subcellularLocation>
        <location evidence="1">Nucleus</location>
    </subcellularLocation>
</comment>
<proteinExistence type="inferred from homology"/>
<dbReference type="InterPro" id="IPR036465">
    <property type="entry name" value="vWFA_dom_sf"/>
</dbReference>
<dbReference type="GO" id="GO:0071277">
    <property type="term" value="P:cellular response to calcium ion"/>
    <property type="evidence" value="ECO:0007669"/>
    <property type="project" value="TreeGrafter"/>
</dbReference>
<evidence type="ECO:0000256" key="4">
    <source>
        <dbReference type="ARBA" id="ARBA00004496"/>
    </source>
</evidence>
<dbReference type="Gene3D" id="2.60.40.150">
    <property type="entry name" value="C2 domain"/>
    <property type="match status" value="2"/>
</dbReference>
<keyword evidence="7" id="KW-0963">Cytoplasm</keyword>
<dbReference type="PROSITE" id="PS50234">
    <property type="entry name" value="VWFA"/>
    <property type="match status" value="1"/>
</dbReference>
<comment type="similarity">
    <text evidence="5">Belongs to the copine family.</text>
</comment>
<evidence type="ECO:0000259" key="20">
    <source>
        <dbReference type="PROSITE" id="PS50234"/>
    </source>
</evidence>
<dbReference type="FunFam" id="2.60.40.150:FF:000042">
    <property type="entry name" value="Copine 3"/>
    <property type="match status" value="1"/>
</dbReference>
<evidence type="ECO:0000256" key="10">
    <source>
        <dbReference type="ARBA" id="ARBA00022737"/>
    </source>
</evidence>
<evidence type="ECO:0000256" key="3">
    <source>
        <dbReference type="ARBA" id="ARBA00004246"/>
    </source>
</evidence>
<dbReference type="InterPro" id="IPR000008">
    <property type="entry name" value="C2_dom"/>
</dbReference>
<evidence type="ECO:0000256" key="12">
    <source>
        <dbReference type="ARBA" id="ARBA00022949"/>
    </source>
</evidence>
<evidence type="ECO:0000259" key="19">
    <source>
        <dbReference type="PROSITE" id="PS50004"/>
    </source>
</evidence>
<evidence type="ECO:0000256" key="8">
    <source>
        <dbReference type="ARBA" id="ARBA00022553"/>
    </source>
</evidence>
<dbReference type="InterPro" id="IPR010734">
    <property type="entry name" value="Copine_C"/>
</dbReference>
<keyword evidence="12" id="KW-0965">Cell junction</keyword>
<dbReference type="GO" id="GO:0005925">
    <property type="term" value="C:focal adhesion"/>
    <property type="evidence" value="ECO:0007669"/>
    <property type="project" value="UniProtKB-SubCell"/>
</dbReference>
<keyword evidence="8" id="KW-0597">Phosphoprotein</keyword>
<evidence type="ECO:0000256" key="17">
    <source>
        <dbReference type="ARBA" id="ARBA00074834"/>
    </source>
</evidence>
<feature type="domain" description="C2" evidence="19">
    <location>
        <begin position="1"/>
        <end position="124"/>
    </location>
</feature>
<evidence type="ECO:0000256" key="14">
    <source>
        <dbReference type="ARBA" id="ARBA00023242"/>
    </source>
</evidence>
<feature type="domain" description="C2" evidence="19">
    <location>
        <begin position="131"/>
        <end position="257"/>
    </location>
</feature>
<dbReference type="SUPFAM" id="SSF49562">
    <property type="entry name" value="C2 domain (Calcium/lipid-binding domain, CaLB)"/>
    <property type="match status" value="2"/>
</dbReference>
<dbReference type="GO" id="GO:0005737">
    <property type="term" value="C:cytoplasm"/>
    <property type="evidence" value="ECO:0007669"/>
    <property type="project" value="UniProtKB-SubCell"/>
</dbReference>
<dbReference type="SUPFAM" id="SSF53300">
    <property type="entry name" value="vWA-like"/>
    <property type="match status" value="1"/>
</dbReference>
<keyword evidence="22" id="KW-1185">Reference proteome</keyword>
<dbReference type="Pfam" id="PF07002">
    <property type="entry name" value="Copine"/>
    <property type="match status" value="1"/>
</dbReference>
<dbReference type="PANTHER" id="PTHR10857">
    <property type="entry name" value="COPINE"/>
    <property type="match status" value="1"/>
</dbReference>
<name>A0AAN9BYX4_9CAEN</name>
<dbReference type="GO" id="GO:0005544">
    <property type="term" value="F:calcium-dependent phospholipid binding"/>
    <property type="evidence" value="ECO:0007669"/>
    <property type="project" value="InterPro"/>
</dbReference>
<evidence type="ECO:0000313" key="21">
    <source>
        <dbReference type="EMBL" id="KAK7113850.1"/>
    </source>
</evidence>